<proteinExistence type="predicted"/>
<organism evidence="2 3">
    <name type="scientific">Cryptococcus amylolentus CBS 6273</name>
    <dbReference type="NCBI Taxonomy" id="1296118"/>
    <lineage>
        <taxon>Eukaryota</taxon>
        <taxon>Fungi</taxon>
        <taxon>Dikarya</taxon>
        <taxon>Basidiomycota</taxon>
        <taxon>Agaricomycotina</taxon>
        <taxon>Tremellomycetes</taxon>
        <taxon>Tremellales</taxon>
        <taxon>Cryptococcaceae</taxon>
        <taxon>Cryptococcus</taxon>
    </lineage>
</organism>
<feature type="region of interest" description="Disordered" evidence="1">
    <location>
        <begin position="376"/>
        <end position="435"/>
    </location>
</feature>
<dbReference type="EMBL" id="MEKH01000002">
    <property type="protein sequence ID" value="ODO10987.1"/>
    <property type="molecule type" value="Genomic_DNA"/>
</dbReference>
<comment type="caution">
    <text evidence="2">The sequence shown here is derived from an EMBL/GenBank/DDBJ whole genome shotgun (WGS) entry which is preliminary data.</text>
</comment>
<name>A0A1E3KEH1_9TREE</name>
<feature type="region of interest" description="Disordered" evidence="1">
    <location>
        <begin position="521"/>
        <end position="562"/>
    </location>
</feature>
<dbReference type="Proteomes" id="UP000095149">
    <property type="component" value="Unassembled WGS sequence"/>
</dbReference>
<dbReference type="AlphaFoldDB" id="A0A1E3KEH1"/>
<evidence type="ECO:0000313" key="2">
    <source>
        <dbReference type="EMBL" id="ODO10987.1"/>
    </source>
</evidence>
<reference evidence="2 3" key="1">
    <citation type="submission" date="2016-06" db="EMBL/GenBank/DDBJ databases">
        <title>Evolution of pathogenesis and genome organization in the Tremellales.</title>
        <authorList>
            <person name="Cuomo C."/>
            <person name="Litvintseva A."/>
            <person name="Heitman J."/>
            <person name="Chen Y."/>
            <person name="Sun S."/>
            <person name="Springer D."/>
            <person name="Dromer F."/>
            <person name="Young S."/>
            <person name="Zeng Q."/>
            <person name="Chapman S."/>
            <person name="Gujja S."/>
            <person name="Saif S."/>
            <person name="Birren B."/>
        </authorList>
    </citation>
    <scope>NUCLEOTIDE SEQUENCE [LARGE SCALE GENOMIC DNA]</scope>
    <source>
        <strain evidence="2 3">CBS 6273</strain>
    </source>
</reference>
<feature type="region of interest" description="Disordered" evidence="1">
    <location>
        <begin position="104"/>
        <end position="209"/>
    </location>
</feature>
<feature type="compositionally biased region" description="Low complexity" evidence="1">
    <location>
        <begin position="553"/>
        <end position="562"/>
    </location>
</feature>
<evidence type="ECO:0000313" key="3">
    <source>
        <dbReference type="Proteomes" id="UP000095149"/>
    </source>
</evidence>
<feature type="region of interest" description="Disordered" evidence="1">
    <location>
        <begin position="1"/>
        <end position="21"/>
    </location>
</feature>
<feature type="compositionally biased region" description="Polar residues" evidence="1">
    <location>
        <begin position="294"/>
        <end position="306"/>
    </location>
</feature>
<feature type="compositionally biased region" description="Low complexity" evidence="1">
    <location>
        <begin position="138"/>
        <end position="158"/>
    </location>
</feature>
<sequence length="671" mass="72272">MALPALDDSPTLPQSDLPSGLEHPSHLAFLPALAYPTYPTKLAQTLEDIPSRSASPLSAEYLLSTVAVKDAFPSLVLEAIDGGSVDAGTRARAARRVDNTRVIMGGSWRPFTQPDRRSSDPETLQSTQRPPLKSHHTSPPSFSSASSSSSGSGPSSPAQLLFPGGSTRSAMTRTRNHTVPPPIQVHSHSRPLTPLHSIPETPKDLDVSPEGSWALRQSRTLGRSRSHPNLRLGHRQLLSSVEVHDIKLKRSMSSSGDKGDAVERKKKAMLAVLQMRRGSARLSLEPSTSVLMARVDSSTRPSSTPKPNFPPLPASPLRRSPRIQSLTSAIPKHIRSSFGSIDYHAPSLSSPLATHTNRARSCSAPTPANQLRERLQKEKEEKEKVVSSQSANAIIPDRSAARGPAPPKLVLSREDPSNRDNASWKDSEMVSPKSERISLKGEMVQDIFYTPEVVPCLTPDCDTPTEELVLGEDGRFTGAGMDVVEEEPGEEREELVIRPGSVKSEATVSEDGLDALWAFPAPPTRSNPSTPCTPTYHREPAVSPRSSPPSSPIPTSSFTSRSQPDLLLSFSSAGLENESTETLVTPNAFTTPLKPGSISAGRKTSSVMGAASASMVSLLSTNEFGSTIKNKGARLAQLEKQGKGEKDDPKRFKTWTGSITKARKSMGKLWV</sequence>
<evidence type="ECO:0000256" key="1">
    <source>
        <dbReference type="SAM" id="MobiDB-lite"/>
    </source>
</evidence>
<accession>A0A1E3KEH1</accession>
<feature type="compositionally biased region" description="Basic and acidic residues" evidence="1">
    <location>
        <begin position="411"/>
        <end position="435"/>
    </location>
</feature>
<protein>
    <submittedName>
        <fullName evidence="2">Uncharacterized protein</fullName>
    </submittedName>
</protein>
<feature type="region of interest" description="Disordered" evidence="1">
    <location>
        <begin position="294"/>
        <end position="320"/>
    </location>
</feature>
<feature type="compositionally biased region" description="Basic and acidic residues" evidence="1">
    <location>
        <begin position="376"/>
        <end position="385"/>
    </location>
</feature>
<dbReference type="OrthoDB" id="2572939at2759"/>
<gene>
    <name evidence="2" type="ORF">I350_01587</name>
</gene>